<dbReference type="Proteomes" id="UP000267078">
    <property type="component" value="Unassembled WGS sequence"/>
</dbReference>
<dbReference type="AlphaFoldDB" id="A0A7Z6Y7N7"/>
<gene>
    <name evidence="1" type="ORF">ALP21_200153</name>
</gene>
<organism evidence="1 2">
    <name type="scientific">Pseudomonas savastanoi pv. phaseolicola</name>
    <name type="common">Pseudomonas syringae pv. phaseolicola</name>
    <dbReference type="NCBI Taxonomy" id="319"/>
    <lineage>
        <taxon>Bacteria</taxon>
        <taxon>Pseudomonadati</taxon>
        <taxon>Pseudomonadota</taxon>
        <taxon>Gammaproteobacteria</taxon>
        <taxon>Pseudomonadales</taxon>
        <taxon>Pseudomonadaceae</taxon>
        <taxon>Pseudomonas</taxon>
    </lineage>
</organism>
<evidence type="ECO:0000313" key="1">
    <source>
        <dbReference type="EMBL" id="RMU87262.1"/>
    </source>
</evidence>
<reference evidence="1 2" key="1">
    <citation type="submission" date="2018-08" db="EMBL/GenBank/DDBJ databases">
        <title>Recombination of ecologically and evolutionarily significant loci maintains genetic cohesion in the Pseudomonas syringae species complex.</title>
        <authorList>
            <person name="Dillon M."/>
            <person name="Thakur S."/>
            <person name="Almeida R.N.D."/>
            <person name="Weir B.S."/>
            <person name="Guttman D.S."/>
        </authorList>
    </citation>
    <scope>NUCLEOTIDE SEQUENCE [LARGE SCALE GENOMIC DNA]</scope>
    <source>
        <strain evidence="1 2">1449B</strain>
    </source>
</reference>
<sequence>MLNSMGINGSCRVLPKFSSGCLGPQQQVSTQVQAMKVIGLVEVESVVDVTCDVCGASTQMDEGGYQYGTVQAHWGYGTKHDGERYEAHLCEHCFFLALANLKEERRAQRMSHADAPEQSSDLGLLVRNDFFKDAGH</sequence>
<protein>
    <submittedName>
        <fullName evidence="1">Uncharacterized protein</fullName>
    </submittedName>
</protein>
<name>A0A7Z6Y7N7_PSESH</name>
<evidence type="ECO:0000313" key="2">
    <source>
        <dbReference type="Proteomes" id="UP000267078"/>
    </source>
</evidence>
<comment type="caution">
    <text evidence="1">The sequence shown here is derived from an EMBL/GenBank/DDBJ whole genome shotgun (WGS) entry which is preliminary data.</text>
</comment>
<accession>A0A7Z6Y7N7</accession>
<proteinExistence type="predicted"/>
<dbReference type="EMBL" id="RBUI01000095">
    <property type="protein sequence ID" value="RMU87262.1"/>
    <property type="molecule type" value="Genomic_DNA"/>
</dbReference>